<evidence type="ECO:0000256" key="2">
    <source>
        <dbReference type="ARBA" id="ARBA00004787"/>
    </source>
</evidence>
<feature type="site" description="Positions MEP for the nucleophilic attack" evidence="7">
    <location>
        <position position="208"/>
    </location>
</feature>
<keyword evidence="5 7" id="KW-0548">Nucleotidyltransferase</keyword>
<evidence type="ECO:0000313" key="8">
    <source>
        <dbReference type="EMBL" id="MBC5849473.1"/>
    </source>
</evidence>
<name>A0A9X0R5X6_VIBME</name>
<gene>
    <name evidence="7 8" type="primary">ispD</name>
    <name evidence="8" type="ORF">H8Q88_00645</name>
</gene>
<dbReference type="SUPFAM" id="SSF53448">
    <property type="entry name" value="Nucleotide-diphospho-sugar transferases"/>
    <property type="match status" value="1"/>
</dbReference>
<dbReference type="CDD" id="cd02516">
    <property type="entry name" value="CDP-ME_synthetase"/>
    <property type="match status" value="1"/>
</dbReference>
<dbReference type="PANTHER" id="PTHR32125:SF4">
    <property type="entry name" value="2-C-METHYL-D-ERYTHRITOL 4-PHOSPHATE CYTIDYLYLTRANSFERASE, CHLOROPLASTIC"/>
    <property type="match status" value="1"/>
</dbReference>
<dbReference type="InterPro" id="IPR050088">
    <property type="entry name" value="IspD/TarI_cytidylyltransf_bact"/>
</dbReference>
<dbReference type="AlphaFoldDB" id="A0A9X0R5X6"/>
<evidence type="ECO:0000313" key="9">
    <source>
        <dbReference type="Proteomes" id="UP000615796"/>
    </source>
</evidence>
<organism evidence="8 9">
    <name type="scientific">Vibrio metschnikovii</name>
    <dbReference type="NCBI Taxonomy" id="28172"/>
    <lineage>
        <taxon>Bacteria</taxon>
        <taxon>Pseudomonadati</taxon>
        <taxon>Pseudomonadota</taxon>
        <taxon>Gammaproteobacteria</taxon>
        <taxon>Vibrionales</taxon>
        <taxon>Vibrionaceae</taxon>
        <taxon>Vibrio</taxon>
    </lineage>
</organism>
<dbReference type="Pfam" id="PF01128">
    <property type="entry name" value="IspD"/>
    <property type="match status" value="1"/>
</dbReference>
<evidence type="ECO:0000256" key="5">
    <source>
        <dbReference type="ARBA" id="ARBA00022695"/>
    </source>
</evidence>
<feature type="site" description="Transition state stabilizer" evidence="7">
    <location>
        <position position="13"/>
    </location>
</feature>
<feature type="site" description="Positions MEP for the nucleophilic attack" evidence="7">
    <location>
        <position position="152"/>
    </location>
</feature>
<comment type="similarity">
    <text evidence="3 7">Belongs to the IspD/TarI cytidylyltransferase family. IspD subfamily.</text>
</comment>
<dbReference type="InterPro" id="IPR001228">
    <property type="entry name" value="IspD"/>
</dbReference>
<sequence length="229" mass="25412">MTAIVPAAGIGRRMQADRPKQYLLLNGKTVLEHTVEQLFSHPQVGQVVIAISNQDPYFPMLPLAKHPRVKVVNGGKERAESVLNALRLVDEQQLGEWVMVHDAARPCVTEHDITQLIQRALSHPVGAILASPVRDTMKRGEGDGNILHTVERQALWHALTPQMFRCQPLLQALQQALEQKAIITDEASAFEWQGLSPGLVSGRADNIKITQPEDLALAEFYLSRKKETA</sequence>
<evidence type="ECO:0000256" key="1">
    <source>
        <dbReference type="ARBA" id="ARBA00001282"/>
    </source>
</evidence>
<accession>A0A9X0R5X6</accession>
<dbReference type="RefSeq" id="WP_187025402.1">
    <property type="nucleotide sequence ID" value="NZ_CAWQCL010000012.1"/>
</dbReference>
<keyword evidence="4 7" id="KW-0808">Transferase</keyword>
<dbReference type="EMBL" id="JACRUP010000001">
    <property type="protein sequence ID" value="MBC5849473.1"/>
    <property type="molecule type" value="Genomic_DNA"/>
</dbReference>
<dbReference type="PANTHER" id="PTHR32125">
    <property type="entry name" value="2-C-METHYL-D-ERYTHRITOL 4-PHOSPHATE CYTIDYLYLTRANSFERASE, CHLOROPLASTIC"/>
    <property type="match status" value="1"/>
</dbReference>
<dbReference type="NCBIfam" id="TIGR00453">
    <property type="entry name" value="ispD"/>
    <property type="match status" value="1"/>
</dbReference>
<dbReference type="GO" id="GO:0019288">
    <property type="term" value="P:isopentenyl diphosphate biosynthetic process, methylerythritol 4-phosphate pathway"/>
    <property type="evidence" value="ECO:0007669"/>
    <property type="project" value="UniProtKB-UniRule"/>
</dbReference>
<keyword evidence="9" id="KW-1185">Reference proteome</keyword>
<protein>
    <recommendedName>
        <fullName evidence="7">2-C-methyl-D-erythritol 4-phosphate cytidylyltransferase</fullName>
        <ecNumber evidence="7">2.7.7.60</ecNumber>
    </recommendedName>
    <alternativeName>
        <fullName evidence="7">4-diphosphocytidyl-2C-methyl-D-erythritol synthase</fullName>
    </alternativeName>
    <alternativeName>
        <fullName evidence="7">MEP cytidylyltransferase</fullName>
        <shortName evidence="7">MCT</shortName>
    </alternativeName>
</protein>
<dbReference type="PROSITE" id="PS01295">
    <property type="entry name" value="ISPD"/>
    <property type="match status" value="1"/>
</dbReference>
<dbReference type="Gene3D" id="3.90.550.10">
    <property type="entry name" value="Spore Coat Polysaccharide Biosynthesis Protein SpsA, Chain A"/>
    <property type="match status" value="1"/>
</dbReference>
<feature type="site" description="Transition state stabilizer" evidence="7">
    <location>
        <position position="20"/>
    </location>
</feature>
<proteinExistence type="inferred from homology"/>
<dbReference type="GO" id="GO:0050518">
    <property type="term" value="F:2-C-methyl-D-erythritol 4-phosphate cytidylyltransferase activity"/>
    <property type="evidence" value="ECO:0007669"/>
    <property type="project" value="UniProtKB-UniRule"/>
</dbReference>
<comment type="catalytic activity">
    <reaction evidence="1 7">
        <text>2-C-methyl-D-erythritol 4-phosphate + CTP + H(+) = 4-CDP-2-C-methyl-D-erythritol + diphosphate</text>
        <dbReference type="Rhea" id="RHEA:13429"/>
        <dbReference type="ChEBI" id="CHEBI:15378"/>
        <dbReference type="ChEBI" id="CHEBI:33019"/>
        <dbReference type="ChEBI" id="CHEBI:37563"/>
        <dbReference type="ChEBI" id="CHEBI:57823"/>
        <dbReference type="ChEBI" id="CHEBI:58262"/>
        <dbReference type="EC" id="2.7.7.60"/>
    </reaction>
</comment>
<evidence type="ECO:0000256" key="7">
    <source>
        <dbReference type="HAMAP-Rule" id="MF_00108"/>
    </source>
</evidence>
<comment type="function">
    <text evidence="7">Catalyzes the formation of 4-diphosphocytidyl-2-C-methyl-D-erythritol from CTP and 2-C-methyl-D-erythritol 4-phosphate (MEP).</text>
</comment>
<dbReference type="FunFam" id="3.90.550.10:FF:000003">
    <property type="entry name" value="2-C-methyl-D-erythritol 4-phosphate cytidylyltransferase"/>
    <property type="match status" value="1"/>
</dbReference>
<reference evidence="8" key="1">
    <citation type="submission" date="2020-08" db="EMBL/GenBank/DDBJ databases">
        <title>Genome Sequencing and Pan-Genome Analysis of Migratory bird Vibrio Strains, Inner Mongolia.</title>
        <authorList>
            <person name="Zheng L."/>
        </authorList>
    </citation>
    <scope>NUCLEOTIDE SEQUENCE</scope>
    <source>
        <strain evidence="8">M13F</strain>
    </source>
</reference>
<evidence type="ECO:0000256" key="6">
    <source>
        <dbReference type="ARBA" id="ARBA00023229"/>
    </source>
</evidence>
<evidence type="ECO:0000256" key="3">
    <source>
        <dbReference type="ARBA" id="ARBA00009789"/>
    </source>
</evidence>
<comment type="pathway">
    <text evidence="2 7">Isoprenoid biosynthesis; isopentenyl diphosphate biosynthesis via DXP pathway; isopentenyl diphosphate from 1-deoxy-D-xylulose 5-phosphate: step 2/6.</text>
</comment>
<dbReference type="HAMAP" id="MF_00108">
    <property type="entry name" value="IspD"/>
    <property type="match status" value="1"/>
</dbReference>
<dbReference type="InterPro" id="IPR034683">
    <property type="entry name" value="IspD/TarI"/>
</dbReference>
<keyword evidence="6 7" id="KW-0414">Isoprene biosynthesis</keyword>
<dbReference type="Proteomes" id="UP000615796">
    <property type="component" value="Unassembled WGS sequence"/>
</dbReference>
<comment type="caution">
    <text evidence="8">The sequence shown here is derived from an EMBL/GenBank/DDBJ whole genome shotgun (WGS) entry which is preliminary data.</text>
</comment>
<evidence type="ECO:0000256" key="4">
    <source>
        <dbReference type="ARBA" id="ARBA00022679"/>
    </source>
</evidence>
<dbReference type="EC" id="2.7.7.60" evidence="7"/>
<dbReference type="InterPro" id="IPR018294">
    <property type="entry name" value="ISPD_synthase_CS"/>
</dbReference>
<dbReference type="InterPro" id="IPR029044">
    <property type="entry name" value="Nucleotide-diphossugar_trans"/>
</dbReference>